<proteinExistence type="predicted"/>
<comment type="caution">
    <text evidence="4">The sequence shown here is derived from an EMBL/GenBank/DDBJ whole genome shotgun (WGS) entry which is preliminary data.</text>
</comment>
<dbReference type="GO" id="GO:0042407">
    <property type="term" value="P:cristae formation"/>
    <property type="evidence" value="ECO:0007669"/>
    <property type="project" value="InterPro"/>
</dbReference>
<organism evidence="4 5">
    <name type="scientific">Thelephora terrestris</name>
    <dbReference type="NCBI Taxonomy" id="56493"/>
    <lineage>
        <taxon>Eukaryota</taxon>
        <taxon>Fungi</taxon>
        <taxon>Dikarya</taxon>
        <taxon>Basidiomycota</taxon>
        <taxon>Agaricomycotina</taxon>
        <taxon>Agaricomycetes</taxon>
        <taxon>Thelephorales</taxon>
        <taxon>Thelephoraceae</taxon>
        <taxon>Thelephora</taxon>
    </lineage>
</organism>
<name>A0A9P6HLJ4_9AGAM</name>
<dbReference type="PANTHER" id="PTHR28268">
    <property type="entry name" value="MICOS SUBUNIT MIC26"/>
    <property type="match status" value="1"/>
</dbReference>
<keyword evidence="3" id="KW-0732">Signal</keyword>
<reference evidence="4" key="2">
    <citation type="submission" date="2020-11" db="EMBL/GenBank/DDBJ databases">
        <authorList>
            <consortium name="DOE Joint Genome Institute"/>
            <person name="Kuo A."/>
            <person name="Miyauchi S."/>
            <person name="Kiss E."/>
            <person name="Drula E."/>
            <person name="Kohler A."/>
            <person name="Sanchez-Garcia M."/>
            <person name="Andreopoulos B."/>
            <person name="Barry K.W."/>
            <person name="Bonito G."/>
            <person name="Buee M."/>
            <person name="Carver A."/>
            <person name="Chen C."/>
            <person name="Cichocki N."/>
            <person name="Clum A."/>
            <person name="Culley D."/>
            <person name="Crous P.W."/>
            <person name="Fauchery L."/>
            <person name="Girlanda M."/>
            <person name="Hayes R."/>
            <person name="Keri Z."/>
            <person name="Labutti K."/>
            <person name="Lipzen A."/>
            <person name="Lombard V."/>
            <person name="Magnuson J."/>
            <person name="Maillard F."/>
            <person name="Morin E."/>
            <person name="Murat C."/>
            <person name="Nolan M."/>
            <person name="Ohm R."/>
            <person name="Pangilinan J."/>
            <person name="Pereira M."/>
            <person name="Perotto S."/>
            <person name="Peter M."/>
            <person name="Riley R."/>
            <person name="Sitrit Y."/>
            <person name="Stielow B."/>
            <person name="Szollosi G."/>
            <person name="Zifcakova L."/>
            <person name="Stursova M."/>
            <person name="Spatafora J.W."/>
            <person name="Tedersoo L."/>
            <person name="Vaario L.-M."/>
            <person name="Yamada A."/>
            <person name="Yan M."/>
            <person name="Wang P."/>
            <person name="Xu J."/>
            <person name="Bruns T."/>
            <person name="Baldrian P."/>
            <person name="Vilgalys R."/>
            <person name="Henrissat B."/>
            <person name="Grigoriev I.V."/>
            <person name="Hibbett D."/>
            <person name="Nagy L.G."/>
            <person name="Martin F.M."/>
        </authorList>
    </citation>
    <scope>NUCLEOTIDE SEQUENCE</scope>
    <source>
        <strain evidence="4">UH-Tt-Lm1</strain>
    </source>
</reference>
<comment type="subunit">
    <text evidence="1">Component of the mitochondrial contact site and cristae organizing system (MICOS) complex.</text>
</comment>
<dbReference type="GO" id="GO:0061617">
    <property type="term" value="C:MICOS complex"/>
    <property type="evidence" value="ECO:0007669"/>
    <property type="project" value="UniProtKB-UniRule"/>
</dbReference>
<comment type="subcellular location">
    <subcellularLocation>
        <location evidence="1">Mitochondrion inner membrane</location>
    </subcellularLocation>
</comment>
<gene>
    <name evidence="4" type="ORF">BJ322DRAFT_1136194</name>
</gene>
<dbReference type="PANTHER" id="PTHR28268:SF1">
    <property type="entry name" value="MICOS SUBUNIT MIC26"/>
    <property type="match status" value="1"/>
</dbReference>
<dbReference type="GO" id="GO:0044284">
    <property type="term" value="C:mitochondrial crista junction"/>
    <property type="evidence" value="ECO:0007669"/>
    <property type="project" value="TreeGrafter"/>
</dbReference>
<protein>
    <recommendedName>
        <fullName evidence="1">MICOS complex subunit</fullName>
    </recommendedName>
</protein>
<keyword evidence="1" id="KW-0999">Mitochondrion inner membrane</keyword>
<dbReference type="EMBL" id="WIUZ02000003">
    <property type="protein sequence ID" value="KAF9789516.1"/>
    <property type="molecule type" value="Genomic_DNA"/>
</dbReference>
<feature type="region of interest" description="Disordered" evidence="2">
    <location>
        <begin position="259"/>
        <end position="280"/>
    </location>
</feature>
<dbReference type="AlphaFoldDB" id="A0A9P6HLJ4"/>
<dbReference type="Pfam" id="PF09769">
    <property type="entry name" value="ApoO"/>
    <property type="match status" value="1"/>
</dbReference>
<reference evidence="4" key="1">
    <citation type="journal article" date="2020" name="Nat. Commun.">
        <title>Large-scale genome sequencing of mycorrhizal fungi provides insights into the early evolution of symbiotic traits.</title>
        <authorList>
            <person name="Miyauchi S."/>
            <person name="Kiss E."/>
            <person name="Kuo A."/>
            <person name="Drula E."/>
            <person name="Kohler A."/>
            <person name="Sanchez-Garcia M."/>
            <person name="Morin E."/>
            <person name="Andreopoulos B."/>
            <person name="Barry K.W."/>
            <person name="Bonito G."/>
            <person name="Buee M."/>
            <person name="Carver A."/>
            <person name="Chen C."/>
            <person name="Cichocki N."/>
            <person name="Clum A."/>
            <person name="Culley D."/>
            <person name="Crous P.W."/>
            <person name="Fauchery L."/>
            <person name="Girlanda M."/>
            <person name="Hayes R.D."/>
            <person name="Keri Z."/>
            <person name="LaButti K."/>
            <person name="Lipzen A."/>
            <person name="Lombard V."/>
            <person name="Magnuson J."/>
            <person name="Maillard F."/>
            <person name="Murat C."/>
            <person name="Nolan M."/>
            <person name="Ohm R.A."/>
            <person name="Pangilinan J."/>
            <person name="Pereira M.F."/>
            <person name="Perotto S."/>
            <person name="Peter M."/>
            <person name="Pfister S."/>
            <person name="Riley R."/>
            <person name="Sitrit Y."/>
            <person name="Stielow J.B."/>
            <person name="Szollosi G."/>
            <person name="Zifcakova L."/>
            <person name="Stursova M."/>
            <person name="Spatafora J.W."/>
            <person name="Tedersoo L."/>
            <person name="Vaario L.M."/>
            <person name="Yamada A."/>
            <person name="Yan M."/>
            <person name="Wang P."/>
            <person name="Xu J."/>
            <person name="Bruns T."/>
            <person name="Baldrian P."/>
            <person name="Vilgalys R."/>
            <person name="Dunand C."/>
            <person name="Henrissat B."/>
            <person name="Grigoriev I.V."/>
            <person name="Hibbett D."/>
            <person name="Nagy L.G."/>
            <person name="Martin F.M."/>
        </authorList>
    </citation>
    <scope>NUCLEOTIDE SEQUENCE</scope>
    <source>
        <strain evidence="4">UH-Tt-Lm1</strain>
    </source>
</reference>
<evidence type="ECO:0000313" key="4">
    <source>
        <dbReference type="EMBL" id="KAF9789516.1"/>
    </source>
</evidence>
<dbReference type="Proteomes" id="UP000736335">
    <property type="component" value="Unassembled WGS sequence"/>
</dbReference>
<keyword evidence="1" id="KW-0496">Mitochondrion</keyword>
<sequence length="280" mass="30915">MHRIRHVRRAWAAPAFAAAVAAPVVLQSETKSKLSIYPQPDPEIVLQETPSELERQVGVARRAVTDVYLKAHGEVQGVVSKWIGVEQAVERRVKSIIVPEEPLTPGLLYVGISALTGSILARNRSIFMRFALPPTLLLLSFDHFLPKTYHNLSSYLGSLEDKYLPAVAEKHDIAKAHTAMTWERVRDATKDGRATLGSGVESAVHKAQDATGLKFSEVLGWGKGVSDRALVAAKEIAEQAKEAEQKVEHVIEEKVAEVTHQAEEQGEKVQKKETEIKRLV</sequence>
<keyword evidence="1" id="KW-0472">Membrane</keyword>
<feature type="signal peptide" evidence="3">
    <location>
        <begin position="1"/>
        <end position="27"/>
    </location>
</feature>
<keyword evidence="5" id="KW-1185">Reference proteome</keyword>
<dbReference type="InterPro" id="IPR033181">
    <property type="entry name" value="Mic26_fungi"/>
</dbReference>
<accession>A0A9P6HLJ4</accession>
<evidence type="ECO:0000256" key="2">
    <source>
        <dbReference type="SAM" id="MobiDB-lite"/>
    </source>
</evidence>
<dbReference type="OrthoDB" id="2399148at2759"/>
<evidence type="ECO:0000313" key="5">
    <source>
        <dbReference type="Proteomes" id="UP000736335"/>
    </source>
</evidence>
<comment type="function">
    <text evidence="1">Component of the MICOS complex, a large protein complex of the mitochondrial inner membrane that plays crucial roles in the maintenance of crista junctions, inner membrane architecture, and formation of contact sites to the outer membrane.</text>
</comment>
<dbReference type="InterPro" id="IPR019166">
    <property type="entry name" value="MIC26/MIC27"/>
</dbReference>
<evidence type="ECO:0000256" key="3">
    <source>
        <dbReference type="SAM" id="SignalP"/>
    </source>
</evidence>
<feature type="chain" id="PRO_5040455151" description="MICOS complex subunit" evidence="3">
    <location>
        <begin position="28"/>
        <end position="280"/>
    </location>
</feature>
<evidence type="ECO:0000256" key="1">
    <source>
        <dbReference type="RuleBase" id="RU363021"/>
    </source>
</evidence>